<dbReference type="PANTHER" id="PTHR10291">
    <property type="entry name" value="DEHYDRODOLICHYL DIPHOSPHATE SYNTHASE FAMILY MEMBER"/>
    <property type="match status" value="1"/>
</dbReference>
<evidence type="ECO:0000313" key="4">
    <source>
        <dbReference type="EMBL" id="PKA50054.1"/>
    </source>
</evidence>
<dbReference type="InterPro" id="IPR018520">
    <property type="entry name" value="UPP_synth-like_CS"/>
</dbReference>
<dbReference type="FunFam" id="3.40.1180.10:FF:000001">
    <property type="entry name" value="(2E,6E)-farnesyl-diphosphate-specific ditrans,polycis-undecaprenyl-diphosphate synthase"/>
    <property type="match status" value="1"/>
</dbReference>
<evidence type="ECO:0000313" key="5">
    <source>
        <dbReference type="Proteomes" id="UP000236161"/>
    </source>
</evidence>
<protein>
    <recommendedName>
        <fullName evidence="3">Alkyl transferase</fullName>
        <ecNumber evidence="3">2.5.1.-</ecNumber>
    </recommendedName>
</protein>
<dbReference type="PROSITE" id="PS01066">
    <property type="entry name" value="UPP_SYNTHASE"/>
    <property type="match status" value="1"/>
</dbReference>
<dbReference type="GO" id="GO:0016094">
    <property type="term" value="P:polyprenol biosynthetic process"/>
    <property type="evidence" value="ECO:0007669"/>
    <property type="project" value="TreeGrafter"/>
</dbReference>
<reference evidence="4 5" key="1">
    <citation type="journal article" date="2017" name="Nature">
        <title>The Apostasia genome and the evolution of orchids.</title>
        <authorList>
            <person name="Zhang G.Q."/>
            <person name="Liu K.W."/>
            <person name="Li Z."/>
            <person name="Lohaus R."/>
            <person name="Hsiao Y.Y."/>
            <person name="Niu S.C."/>
            <person name="Wang J.Y."/>
            <person name="Lin Y.C."/>
            <person name="Xu Q."/>
            <person name="Chen L.J."/>
            <person name="Yoshida K."/>
            <person name="Fujiwara S."/>
            <person name="Wang Z.W."/>
            <person name="Zhang Y.Q."/>
            <person name="Mitsuda N."/>
            <person name="Wang M."/>
            <person name="Liu G.H."/>
            <person name="Pecoraro L."/>
            <person name="Huang H.X."/>
            <person name="Xiao X.J."/>
            <person name="Lin M."/>
            <person name="Wu X.Y."/>
            <person name="Wu W.L."/>
            <person name="Chen Y.Y."/>
            <person name="Chang S.B."/>
            <person name="Sakamoto S."/>
            <person name="Ohme-Takagi M."/>
            <person name="Yagi M."/>
            <person name="Zeng S.J."/>
            <person name="Shen C.Y."/>
            <person name="Yeh C.M."/>
            <person name="Luo Y.B."/>
            <person name="Tsai W.C."/>
            <person name="Van de Peer Y."/>
            <person name="Liu Z.J."/>
        </authorList>
    </citation>
    <scope>NUCLEOTIDE SEQUENCE [LARGE SCALE GENOMIC DNA]</scope>
    <source>
        <strain evidence="5">cv. Shenzhen</strain>
        <tissue evidence="4">Stem</tissue>
    </source>
</reference>
<dbReference type="STRING" id="1088818.A0A2I0A3D1"/>
<dbReference type="InterPro" id="IPR036424">
    <property type="entry name" value="UPP_synth-like_sf"/>
</dbReference>
<keyword evidence="2 3" id="KW-0808">Transferase</keyword>
<dbReference type="NCBIfam" id="TIGR00055">
    <property type="entry name" value="uppS"/>
    <property type="match status" value="1"/>
</dbReference>
<dbReference type="GO" id="GO:0045547">
    <property type="term" value="F:ditrans,polycis-polyprenyl diphosphate synthase [(2E,6E)-farnesyl diphosphate specific] activity"/>
    <property type="evidence" value="ECO:0007669"/>
    <property type="project" value="TreeGrafter"/>
</dbReference>
<dbReference type="InterPro" id="IPR001441">
    <property type="entry name" value="UPP_synth-like"/>
</dbReference>
<dbReference type="PANTHER" id="PTHR10291:SF0">
    <property type="entry name" value="DEHYDRODOLICHYL DIPHOSPHATE SYNTHASE 2"/>
    <property type="match status" value="1"/>
</dbReference>
<comment type="similarity">
    <text evidence="3">Belongs to the UPP synthase family.</text>
</comment>
<dbReference type="Pfam" id="PF01255">
    <property type="entry name" value="Prenyltransf"/>
    <property type="match status" value="1"/>
</dbReference>
<evidence type="ECO:0000256" key="2">
    <source>
        <dbReference type="ARBA" id="ARBA00022679"/>
    </source>
</evidence>
<gene>
    <name evidence="4" type="ORF">AXF42_Ash020839</name>
</gene>
<proteinExistence type="inferred from homology"/>
<accession>A0A2I0A3D1</accession>
<sequence length="314" mass="34953">MLGAARLSSHFPLENLPKPITSSAPVLTAPPPVTFVKAKPRLSVPVSAAEARVAIPRRGDGGGDGLLLPLGLQRDFLPRHVAVIMDGNGRWAASRGLPASAGHEAGYRALQQMVELSCKWGIRVLTVFAFSFENWLRPKPEVDFLMMLFEHVLKDSLEDFLREGIRVCIIGDTSKLPKSLQKLASELEGKMANNKRLDLIVAISYSGRTDIVQACRKIASMVKDGFLEPEDINESLVAQELETGSAASYPYPDLLIRTSGELRLSNFLLWESAYTELYFANTQWPDFGEEDYAEALRTFQKRQRRFGLRESNSE</sequence>
<evidence type="ECO:0000256" key="3">
    <source>
        <dbReference type="RuleBase" id="RU363018"/>
    </source>
</evidence>
<dbReference type="OrthoDB" id="4173905at2759"/>
<dbReference type="CDD" id="cd00475">
    <property type="entry name" value="Cis_IPPS"/>
    <property type="match status" value="1"/>
</dbReference>
<dbReference type="Proteomes" id="UP000236161">
    <property type="component" value="Unassembled WGS sequence"/>
</dbReference>
<comment type="cofactor">
    <cofactor evidence="1">
        <name>Mg(2+)</name>
        <dbReference type="ChEBI" id="CHEBI:18420"/>
    </cofactor>
</comment>
<organism evidence="4 5">
    <name type="scientific">Apostasia shenzhenica</name>
    <dbReference type="NCBI Taxonomy" id="1088818"/>
    <lineage>
        <taxon>Eukaryota</taxon>
        <taxon>Viridiplantae</taxon>
        <taxon>Streptophyta</taxon>
        <taxon>Embryophyta</taxon>
        <taxon>Tracheophyta</taxon>
        <taxon>Spermatophyta</taxon>
        <taxon>Magnoliopsida</taxon>
        <taxon>Liliopsida</taxon>
        <taxon>Asparagales</taxon>
        <taxon>Orchidaceae</taxon>
        <taxon>Apostasioideae</taxon>
        <taxon>Apostasia</taxon>
    </lineage>
</organism>
<dbReference type="GO" id="GO:0005737">
    <property type="term" value="C:cytoplasm"/>
    <property type="evidence" value="ECO:0007669"/>
    <property type="project" value="UniProtKB-ARBA"/>
</dbReference>
<keyword evidence="5" id="KW-1185">Reference proteome</keyword>
<dbReference type="Gene3D" id="3.40.1180.10">
    <property type="entry name" value="Decaprenyl diphosphate synthase-like"/>
    <property type="match status" value="1"/>
</dbReference>
<dbReference type="AlphaFoldDB" id="A0A2I0A3D1"/>
<dbReference type="HAMAP" id="MF_01139">
    <property type="entry name" value="ISPT"/>
    <property type="match status" value="1"/>
</dbReference>
<dbReference type="EC" id="2.5.1.-" evidence="3"/>
<dbReference type="SUPFAM" id="SSF64005">
    <property type="entry name" value="Undecaprenyl diphosphate synthase"/>
    <property type="match status" value="1"/>
</dbReference>
<dbReference type="EMBL" id="KZ452033">
    <property type="protein sequence ID" value="PKA50054.1"/>
    <property type="molecule type" value="Genomic_DNA"/>
</dbReference>
<evidence type="ECO:0000256" key="1">
    <source>
        <dbReference type="ARBA" id="ARBA00001946"/>
    </source>
</evidence>
<name>A0A2I0A3D1_9ASPA</name>